<dbReference type="AlphaFoldDB" id="A0A1I2FDX3"/>
<dbReference type="Pfam" id="PF05949">
    <property type="entry name" value="DUF881"/>
    <property type="match status" value="1"/>
</dbReference>
<dbReference type="PANTHER" id="PTHR37313:SF1">
    <property type="entry name" value="UPF0749 PROTEIN RV1823"/>
    <property type="match status" value="1"/>
</dbReference>
<protein>
    <submittedName>
        <fullName evidence="4">Uncharacterized conserved protein YlxW, UPF0749 family</fullName>
    </submittedName>
</protein>
<evidence type="ECO:0000256" key="2">
    <source>
        <dbReference type="SAM" id="MobiDB-lite"/>
    </source>
</evidence>
<organism evidence="4 5">
    <name type="scientific">Flavimobilis marinus</name>
    <dbReference type="NCBI Taxonomy" id="285351"/>
    <lineage>
        <taxon>Bacteria</taxon>
        <taxon>Bacillati</taxon>
        <taxon>Actinomycetota</taxon>
        <taxon>Actinomycetes</taxon>
        <taxon>Micrococcales</taxon>
        <taxon>Jonesiaceae</taxon>
        <taxon>Flavimobilis</taxon>
    </lineage>
</organism>
<keyword evidence="3" id="KW-0812">Transmembrane</keyword>
<reference evidence="5" key="1">
    <citation type="submission" date="2016-10" db="EMBL/GenBank/DDBJ databases">
        <authorList>
            <person name="Varghese N."/>
            <person name="Submissions S."/>
        </authorList>
    </citation>
    <scope>NUCLEOTIDE SEQUENCE [LARGE SCALE GENOMIC DNA]</scope>
    <source>
        <strain evidence="5">DSM 19083</strain>
    </source>
</reference>
<keyword evidence="5" id="KW-1185">Reference proteome</keyword>
<feature type="compositionally biased region" description="Low complexity" evidence="2">
    <location>
        <begin position="272"/>
        <end position="285"/>
    </location>
</feature>
<feature type="compositionally biased region" description="Polar residues" evidence="2">
    <location>
        <begin position="286"/>
        <end position="300"/>
    </location>
</feature>
<keyword evidence="3" id="KW-0472">Membrane</keyword>
<gene>
    <name evidence="4" type="ORF">SAMN04488035_1239</name>
</gene>
<name>A0A1I2FDX3_9MICO</name>
<evidence type="ECO:0000313" key="4">
    <source>
        <dbReference type="EMBL" id="SFF02770.1"/>
    </source>
</evidence>
<feature type="region of interest" description="Disordered" evidence="2">
    <location>
        <begin position="265"/>
        <end position="300"/>
    </location>
</feature>
<evidence type="ECO:0000256" key="3">
    <source>
        <dbReference type="SAM" id="Phobius"/>
    </source>
</evidence>
<evidence type="ECO:0000256" key="1">
    <source>
        <dbReference type="ARBA" id="ARBA00009108"/>
    </source>
</evidence>
<accession>A0A1I2FDX3</accession>
<dbReference type="EMBL" id="FONZ01000002">
    <property type="protein sequence ID" value="SFF02770.1"/>
    <property type="molecule type" value="Genomic_DNA"/>
</dbReference>
<evidence type="ECO:0000313" key="5">
    <source>
        <dbReference type="Proteomes" id="UP000198520"/>
    </source>
</evidence>
<dbReference type="GO" id="GO:0005886">
    <property type="term" value="C:plasma membrane"/>
    <property type="evidence" value="ECO:0007669"/>
    <property type="project" value="TreeGrafter"/>
</dbReference>
<feature type="transmembrane region" description="Helical" evidence="3">
    <location>
        <begin position="33"/>
        <end position="57"/>
    </location>
</feature>
<keyword evidence="3" id="KW-1133">Transmembrane helix</keyword>
<dbReference type="STRING" id="285351.SAMN04488035_1239"/>
<dbReference type="PANTHER" id="PTHR37313">
    <property type="entry name" value="UPF0749 PROTEIN RV1825"/>
    <property type="match status" value="1"/>
</dbReference>
<comment type="similarity">
    <text evidence="1">Belongs to the UPF0749 family.</text>
</comment>
<dbReference type="Proteomes" id="UP000198520">
    <property type="component" value="Unassembled WGS sequence"/>
</dbReference>
<dbReference type="Gene3D" id="3.30.70.1880">
    <property type="entry name" value="Protein of unknown function DUF881"/>
    <property type="match status" value="1"/>
</dbReference>
<sequence length="300" mass="30873">MVLLDEVMNRPLDPGYAEAAARRAAGTEPRRTLLGQAIVVLIAVVLGAVTATAAAVLRAPAPEVLSARALLEEEIGQRQAAADQLAGQLDALDAEIDDLQSAALAETFPNLLATTRRDAAVAGTVAVTGPGIELVVADAVTVPGADAERGSRVQDYDLQIVVNALWSAGAEAVTVNGIRLTTTSAIRSAGDAILVDLIGLASPYTIAAVGDPQALSVGFARSVGQQQLSVLGSRYGISSSMREVERIEARAGRATELFHADALETEAPTADGQTVGSLSTGSGTSEASRTMSQAPQEEHR</sequence>
<dbReference type="InterPro" id="IPR010273">
    <property type="entry name" value="DUF881"/>
</dbReference>
<proteinExistence type="inferred from homology"/>